<dbReference type="EMBL" id="LAZR01063252">
    <property type="protein sequence ID" value="KKK59863.1"/>
    <property type="molecule type" value="Genomic_DNA"/>
</dbReference>
<organism evidence="1">
    <name type="scientific">marine sediment metagenome</name>
    <dbReference type="NCBI Taxonomy" id="412755"/>
    <lineage>
        <taxon>unclassified sequences</taxon>
        <taxon>metagenomes</taxon>
        <taxon>ecological metagenomes</taxon>
    </lineage>
</organism>
<comment type="caution">
    <text evidence="1">The sequence shown here is derived from an EMBL/GenBank/DDBJ whole genome shotgun (WGS) entry which is preliminary data.</text>
</comment>
<sequence length="54" mass="6446">MSVGEACYYHTRSTLGYIAWHRWAERRDKAGDRQRQCPDCALWLFPEEWGDPDD</sequence>
<name>A0A0F8WT42_9ZZZZ</name>
<accession>A0A0F8WT42</accession>
<gene>
    <name evidence="1" type="ORF">LCGC14_3030110</name>
</gene>
<reference evidence="1" key="1">
    <citation type="journal article" date="2015" name="Nature">
        <title>Complex archaea that bridge the gap between prokaryotes and eukaryotes.</title>
        <authorList>
            <person name="Spang A."/>
            <person name="Saw J.H."/>
            <person name="Jorgensen S.L."/>
            <person name="Zaremba-Niedzwiedzka K."/>
            <person name="Martijn J."/>
            <person name="Lind A.E."/>
            <person name="van Eijk R."/>
            <person name="Schleper C."/>
            <person name="Guy L."/>
            <person name="Ettema T.J."/>
        </authorList>
    </citation>
    <scope>NUCLEOTIDE SEQUENCE</scope>
</reference>
<protein>
    <submittedName>
        <fullName evidence="1">Uncharacterized protein</fullName>
    </submittedName>
</protein>
<proteinExistence type="predicted"/>
<evidence type="ECO:0000313" key="1">
    <source>
        <dbReference type="EMBL" id="KKK59863.1"/>
    </source>
</evidence>
<dbReference type="AlphaFoldDB" id="A0A0F8WT42"/>